<dbReference type="InterPro" id="IPR013752">
    <property type="entry name" value="KPA_reductase"/>
</dbReference>
<evidence type="ECO:0000256" key="6">
    <source>
        <dbReference type="ARBA" id="ARBA00048793"/>
    </source>
</evidence>
<name>A0A6S7BEY6_9BURK</name>
<dbReference type="EMBL" id="CADIKM010000028">
    <property type="protein sequence ID" value="CAB3798172.1"/>
    <property type="molecule type" value="Genomic_DNA"/>
</dbReference>
<evidence type="ECO:0000256" key="1">
    <source>
        <dbReference type="ARBA" id="ARBA00004994"/>
    </source>
</evidence>
<evidence type="ECO:0000313" key="9">
    <source>
        <dbReference type="EMBL" id="CAB3798172.1"/>
    </source>
</evidence>
<dbReference type="Gene3D" id="3.40.50.720">
    <property type="entry name" value="NAD(P)-binding Rossmann-like Domain"/>
    <property type="match status" value="1"/>
</dbReference>
<feature type="domain" description="Ketopantoate reductase N-terminal" evidence="7">
    <location>
        <begin position="5"/>
        <end position="107"/>
    </location>
</feature>
<dbReference type="Pfam" id="PF02558">
    <property type="entry name" value="ApbA"/>
    <property type="match status" value="1"/>
</dbReference>
<dbReference type="Gene3D" id="1.10.1040.10">
    <property type="entry name" value="N-(1-d-carboxylethyl)-l-norvaline Dehydrogenase, domain 2"/>
    <property type="match status" value="1"/>
</dbReference>
<keyword evidence="10" id="KW-1185">Reference proteome</keyword>
<dbReference type="NCBIfam" id="NF005089">
    <property type="entry name" value="PRK06522.1-4"/>
    <property type="match status" value="1"/>
</dbReference>
<evidence type="ECO:0000256" key="4">
    <source>
        <dbReference type="ARBA" id="ARBA00022655"/>
    </source>
</evidence>
<comment type="catalytic activity">
    <reaction evidence="6">
        <text>(R)-pantoate + NADP(+) = 2-dehydropantoate + NADPH + H(+)</text>
        <dbReference type="Rhea" id="RHEA:16233"/>
        <dbReference type="ChEBI" id="CHEBI:11561"/>
        <dbReference type="ChEBI" id="CHEBI:15378"/>
        <dbReference type="ChEBI" id="CHEBI:15980"/>
        <dbReference type="ChEBI" id="CHEBI:57783"/>
        <dbReference type="ChEBI" id="CHEBI:58349"/>
        <dbReference type="EC" id="1.1.1.169"/>
    </reaction>
</comment>
<keyword evidence="9" id="KW-0560">Oxidoreductase</keyword>
<protein>
    <recommendedName>
        <fullName evidence="3">2-dehydropantoate 2-reductase</fullName>
        <ecNumber evidence="2">1.1.1.169</ecNumber>
    </recommendedName>
    <alternativeName>
        <fullName evidence="5">Ketopantoate reductase</fullName>
    </alternativeName>
</protein>
<sequence>MTTTTIVGPGAIGGLLAAALSNAGHQVSLLARGATLAALRQHGLRVRPADGGPEQGHRLAASDDPTSFGVQDLVIVALKAQALPAMAAKLAPLVGPQTVIVSAMNGLPWWFLHGLEGAPQPRTLDAVDPDGKVSAALDPQRAIGCVVHLASAQVAPGVIQRVRANQLIVGSPHAALNDMAAHLTADLRTGGFEVALSDSIHREIWIKLWGNMNMNPISALTGSTLTQILDDPLTNRLAVSMMEEASAIGRKLGLDTGMTPSEREVITRKLGAFKTSMLQDFEAHREMEIGPILGVFPELGRKLGLATPHCDAILGLLQQRAANPY</sequence>
<keyword evidence="4" id="KW-0566">Pantothenate biosynthesis</keyword>
<dbReference type="UniPathway" id="UPA00028">
    <property type="reaction ID" value="UER00004"/>
</dbReference>
<dbReference type="InterPro" id="IPR051402">
    <property type="entry name" value="KPR-Related"/>
</dbReference>
<accession>A0A6S7BEY6</accession>
<dbReference type="GO" id="GO:0005737">
    <property type="term" value="C:cytoplasm"/>
    <property type="evidence" value="ECO:0007669"/>
    <property type="project" value="TreeGrafter"/>
</dbReference>
<feature type="domain" description="Ketopantoate reductase C-terminal" evidence="8">
    <location>
        <begin position="200"/>
        <end position="320"/>
    </location>
</feature>
<dbReference type="FunFam" id="1.10.1040.10:FF:000017">
    <property type="entry name" value="2-dehydropantoate 2-reductase"/>
    <property type="match status" value="1"/>
</dbReference>
<evidence type="ECO:0000313" key="10">
    <source>
        <dbReference type="Proteomes" id="UP000494115"/>
    </source>
</evidence>
<organism evidence="9 10">
    <name type="scientific">Pararobbsia alpina</name>
    <dbReference type="NCBI Taxonomy" id="621374"/>
    <lineage>
        <taxon>Bacteria</taxon>
        <taxon>Pseudomonadati</taxon>
        <taxon>Pseudomonadota</taxon>
        <taxon>Betaproteobacteria</taxon>
        <taxon>Burkholderiales</taxon>
        <taxon>Burkholderiaceae</taxon>
        <taxon>Pararobbsia</taxon>
    </lineage>
</organism>
<evidence type="ECO:0000256" key="5">
    <source>
        <dbReference type="ARBA" id="ARBA00032024"/>
    </source>
</evidence>
<dbReference type="SUPFAM" id="SSF48179">
    <property type="entry name" value="6-phosphogluconate dehydrogenase C-terminal domain-like"/>
    <property type="match status" value="1"/>
</dbReference>
<dbReference type="InterPro" id="IPR013332">
    <property type="entry name" value="KPR_N"/>
</dbReference>
<dbReference type="SUPFAM" id="SSF51735">
    <property type="entry name" value="NAD(P)-binding Rossmann-fold domains"/>
    <property type="match status" value="1"/>
</dbReference>
<evidence type="ECO:0000259" key="7">
    <source>
        <dbReference type="Pfam" id="PF02558"/>
    </source>
</evidence>
<dbReference type="GO" id="GO:0015940">
    <property type="term" value="P:pantothenate biosynthetic process"/>
    <property type="evidence" value="ECO:0007669"/>
    <property type="project" value="UniProtKB-UniPathway"/>
</dbReference>
<dbReference type="AlphaFoldDB" id="A0A6S7BEY6"/>
<reference evidence="9 10" key="1">
    <citation type="submission" date="2020-04" db="EMBL/GenBank/DDBJ databases">
        <authorList>
            <person name="De Canck E."/>
        </authorList>
    </citation>
    <scope>NUCLEOTIDE SEQUENCE [LARGE SCALE GENOMIC DNA]</scope>
    <source>
        <strain evidence="9 10">LMG 28138</strain>
    </source>
</reference>
<comment type="pathway">
    <text evidence="1">Cofactor biosynthesis; (R)-pantothenate biosynthesis; (R)-pantoate from 3-methyl-2-oxobutanoate: step 2/2.</text>
</comment>
<dbReference type="Pfam" id="PF08546">
    <property type="entry name" value="ApbA_C"/>
    <property type="match status" value="1"/>
</dbReference>
<dbReference type="GO" id="GO:0008677">
    <property type="term" value="F:2-dehydropantoate 2-reductase activity"/>
    <property type="evidence" value="ECO:0007669"/>
    <property type="project" value="UniProtKB-EC"/>
</dbReference>
<proteinExistence type="predicted"/>
<dbReference type="EC" id="1.1.1.169" evidence="2"/>
<dbReference type="Proteomes" id="UP000494115">
    <property type="component" value="Unassembled WGS sequence"/>
</dbReference>
<dbReference type="InterPro" id="IPR013328">
    <property type="entry name" value="6PGD_dom2"/>
</dbReference>
<dbReference type="InterPro" id="IPR036291">
    <property type="entry name" value="NAD(P)-bd_dom_sf"/>
</dbReference>
<gene>
    <name evidence="9" type="primary">panE_2</name>
    <name evidence="9" type="ORF">LMG28138_04407</name>
</gene>
<evidence type="ECO:0000256" key="3">
    <source>
        <dbReference type="ARBA" id="ARBA00019465"/>
    </source>
</evidence>
<dbReference type="PANTHER" id="PTHR21708:SF45">
    <property type="entry name" value="2-DEHYDROPANTOATE 2-REDUCTASE"/>
    <property type="match status" value="1"/>
</dbReference>
<evidence type="ECO:0000259" key="8">
    <source>
        <dbReference type="Pfam" id="PF08546"/>
    </source>
</evidence>
<dbReference type="InterPro" id="IPR008927">
    <property type="entry name" value="6-PGluconate_DH-like_C_sf"/>
</dbReference>
<evidence type="ECO:0000256" key="2">
    <source>
        <dbReference type="ARBA" id="ARBA00013014"/>
    </source>
</evidence>
<dbReference type="RefSeq" id="WP_175106927.1">
    <property type="nucleotide sequence ID" value="NZ_CADIKM010000028.1"/>
</dbReference>
<dbReference type="PANTHER" id="PTHR21708">
    <property type="entry name" value="PROBABLE 2-DEHYDROPANTOATE 2-REDUCTASE"/>
    <property type="match status" value="1"/>
</dbReference>